<dbReference type="InterPro" id="IPR016495">
    <property type="entry name" value="p53_neg-reg_MDM_2/4"/>
</dbReference>
<evidence type="ECO:0000256" key="8">
    <source>
        <dbReference type="ARBA" id="ARBA00022723"/>
    </source>
</evidence>
<dbReference type="EC" id="2.3.2.27" evidence="4 13"/>
<evidence type="ECO:0000259" key="16">
    <source>
        <dbReference type="PROSITE" id="PS50089"/>
    </source>
</evidence>
<evidence type="ECO:0000256" key="15">
    <source>
        <dbReference type="SAM" id="MobiDB-lite"/>
    </source>
</evidence>
<feature type="compositionally biased region" description="Low complexity" evidence="15">
    <location>
        <begin position="376"/>
        <end position="393"/>
    </location>
</feature>
<feature type="domain" description="DM2" evidence="18">
    <location>
        <begin position="29"/>
        <end position="112"/>
    </location>
</feature>
<feature type="region of interest" description="Disordered" evidence="15">
    <location>
        <begin position="1"/>
        <end position="28"/>
    </location>
</feature>
<evidence type="ECO:0000313" key="20">
    <source>
        <dbReference type="Proteomes" id="UP001142489"/>
    </source>
</evidence>
<dbReference type="PROSITE" id="PS50089">
    <property type="entry name" value="ZF_RING_2"/>
    <property type="match status" value="1"/>
</dbReference>
<dbReference type="PROSITE" id="PS01358">
    <property type="entry name" value="ZF_RANBP2_1"/>
    <property type="match status" value="1"/>
</dbReference>
<dbReference type="GO" id="GO:0016567">
    <property type="term" value="P:protein ubiquitination"/>
    <property type="evidence" value="ECO:0007669"/>
    <property type="project" value="TreeGrafter"/>
</dbReference>
<keyword evidence="9 14" id="KW-0863">Zinc-finger</keyword>
<evidence type="ECO:0000313" key="19">
    <source>
        <dbReference type="EMBL" id="KAJ7329802.1"/>
    </source>
</evidence>
<dbReference type="GO" id="GO:0051726">
    <property type="term" value="P:regulation of cell cycle"/>
    <property type="evidence" value="ECO:0007669"/>
    <property type="project" value="InterPro"/>
</dbReference>
<dbReference type="InterPro" id="IPR036443">
    <property type="entry name" value="Znf_RanBP2_sf"/>
</dbReference>
<dbReference type="Gene3D" id="1.10.245.10">
    <property type="entry name" value="SWIB/MDM2 domain"/>
    <property type="match status" value="1"/>
</dbReference>
<dbReference type="InterPro" id="IPR013083">
    <property type="entry name" value="Znf_RING/FYVE/PHD"/>
</dbReference>
<protein>
    <recommendedName>
        <fullName evidence="5 13">E3 ubiquitin-protein ligase Mdm2</fullName>
        <ecNumber evidence="4 13">2.3.2.27</ecNumber>
    </recommendedName>
</protein>
<dbReference type="AlphaFoldDB" id="A0A9Q0XXL3"/>
<dbReference type="PIRSF" id="PIRSF500700">
    <property type="entry name" value="MDM2"/>
    <property type="match status" value="1"/>
</dbReference>
<dbReference type="PIRSF" id="PIRSF006748">
    <property type="entry name" value="p53_MDM_2/4"/>
    <property type="match status" value="1"/>
</dbReference>
<dbReference type="SUPFAM" id="SSF47592">
    <property type="entry name" value="SWIB/MDM2 domain"/>
    <property type="match status" value="2"/>
</dbReference>
<dbReference type="EMBL" id="JAPFRF010000006">
    <property type="protein sequence ID" value="KAJ7329802.1"/>
    <property type="molecule type" value="Genomic_DNA"/>
</dbReference>
<dbReference type="GO" id="GO:0043066">
    <property type="term" value="P:negative regulation of apoptotic process"/>
    <property type="evidence" value="ECO:0007669"/>
    <property type="project" value="InterPro"/>
</dbReference>
<dbReference type="Pfam" id="PF02201">
    <property type="entry name" value="SWIB"/>
    <property type="match status" value="1"/>
</dbReference>
<dbReference type="GO" id="GO:0005737">
    <property type="term" value="C:cytoplasm"/>
    <property type="evidence" value="ECO:0007669"/>
    <property type="project" value="UniProtKB-SubCell"/>
</dbReference>
<dbReference type="CDD" id="cd17672">
    <property type="entry name" value="MDM2"/>
    <property type="match status" value="1"/>
</dbReference>
<dbReference type="GO" id="GO:0005654">
    <property type="term" value="C:nucleoplasm"/>
    <property type="evidence" value="ECO:0007669"/>
    <property type="project" value="UniProtKB-SubCell"/>
</dbReference>
<dbReference type="GO" id="GO:0010468">
    <property type="term" value="P:regulation of gene expression"/>
    <property type="evidence" value="ECO:0007669"/>
    <property type="project" value="TreeGrafter"/>
</dbReference>
<keyword evidence="8 13" id="KW-0479">Metal-binding</keyword>
<evidence type="ECO:0000256" key="1">
    <source>
        <dbReference type="ARBA" id="ARBA00000900"/>
    </source>
</evidence>
<feature type="domain" description="RING-type" evidence="16">
    <location>
        <begin position="420"/>
        <end position="461"/>
    </location>
</feature>
<comment type="caution">
    <text evidence="19">The sequence shown here is derived from an EMBL/GenBank/DDBJ whole genome shotgun (WGS) entry which is preliminary data.</text>
</comment>
<name>A0A9Q0XXL3_9SAUR</name>
<evidence type="ECO:0000256" key="10">
    <source>
        <dbReference type="ARBA" id="ARBA00022786"/>
    </source>
</evidence>
<dbReference type="OrthoDB" id="24526at2759"/>
<dbReference type="Pfam" id="PF13920">
    <property type="entry name" value="zf-C3HC4_3"/>
    <property type="match status" value="1"/>
</dbReference>
<comment type="subcellular location">
    <subcellularLocation>
        <location evidence="2 13">Cytoplasm</location>
    </subcellularLocation>
    <subcellularLocation>
        <location evidence="13">Nucleus</location>
        <location evidence="13">Nucleoplasm</location>
    </subcellularLocation>
    <subcellularLocation>
        <location evidence="13">Nucleus</location>
        <location evidence="13">Nucleolus</location>
    </subcellularLocation>
</comment>
<feature type="compositionally biased region" description="Low complexity" evidence="15">
    <location>
        <begin position="202"/>
        <end position="222"/>
    </location>
</feature>
<dbReference type="PROSITE" id="PS51925">
    <property type="entry name" value="SWIB_MDM2"/>
    <property type="match status" value="1"/>
</dbReference>
<dbReference type="PANTHER" id="PTHR46858:SF13">
    <property type="entry name" value="E3 UBIQUITIN-PROTEIN LIGASE MDM2"/>
    <property type="match status" value="1"/>
</dbReference>
<keyword evidence="6 13" id="KW-0963">Cytoplasm</keyword>
<dbReference type="InterPro" id="IPR036885">
    <property type="entry name" value="SWIB_MDM2_dom_sf"/>
</dbReference>
<dbReference type="GO" id="GO:0002039">
    <property type="term" value="F:p53 binding"/>
    <property type="evidence" value="ECO:0007669"/>
    <property type="project" value="TreeGrafter"/>
</dbReference>
<feature type="region of interest" description="Disordered" evidence="15">
    <location>
        <begin position="321"/>
        <end position="413"/>
    </location>
</feature>
<evidence type="ECO:0000256" key="4">
    <source>
        <dbReference type="ARBA" id="ARBA00012483"/>
    </source>
</evidence>
<dbReference type="InterPro" id="IPR001841">
    <property type="entry name" value="Znf_RING"/>
</dbReference>
<dbReference type="PROSITE" id="PS50199">
    <property type="entry name" value="ZF_RANBP2_2"/>
    <property type="match status" value="1"/>
</dbReference>
<dbReference type="SUPFAM" id="SSF90209">
    <property type="entry name" value="Ran binding protein zinc finger-like"/>
    <property type="match status" value="1"/>
</dbReference>
<organism evidence="19 20">
    <name type="scientific">Phrynocephalus forsythii</name>
    <dbReference type="NCBI Taxonomy" id="171643"/>
    <lineage>
        <taxon>Eukaryota</taxon>
        <taxon>Metazoa</taxon>
        <taxon>Chordata</taxon>
        <taxon>Craniata</taxon>
        <taxon>Vertebrata</taxon>
        <taxon>Euteleostomi</taxon>
        <taxon>Lepidosauria</taxon>
        <taxon>Squamata</taxon>
        <taxon>Bifurcata</taxon>
        <taxon>Unidentata</taxon>
        <taxon>Episquamata</taxon>
        <taxon>Toxicofera</taxon>
        <taxon>Iguania</taxon>
        <taxon>Acrodonta</taxon>
        <taxon>Agamidae</taxon>
        <taxon>Agaminae</taxon>
        <taxon>Phrynocephalus</taxon>
    </lineage>
</organism>
<evidence type="ECO:0000256" key="3">
    <source>
        <dbReference type="ARBA" id="ARBA00005803"/>
    </source>
</evidence>
<feature type="region of interest" description="Disordered" evidence="15">
    <location>
        <begin position="141"/>
        <end position="179"/>
    </location>
</feature>
<feature type="compositionally biased region" description="Basic and acidic residues" evidence="15">
    <location>
        <begin position="394"/>
        <end position="408"/>
    </location>
</feature>
<keyword evidence="10 13" id="KW-0833">Ubl conjugation pathway</keyword>
<dbReference type="GO" id="GO:0061630">
    <property type="term" value="F:ubiquitin protein ligase activity"/>
    <property type="evidence" value="ECO:0007669"/>
    <property type="project" value="UniProtKB-EC"/>
</dbReference>
<evidence type="ECO:0000256" key="14">
    <source>
        <dbReference type="PROSITE-ProRule" id="PRU00322"/>
    </source>
</evidence>
<comment type="catalytic activity">
    <reaction evidence="1 13">
        <text>S-ubiquitinyl-[E2 ubiquitin-conjugating enzyme]-L-cysteine + [acceptor protein]-L-lysine = [E2 ubiquitin-conjugating enzyme]-L-cysteine + N(6)-ubiquitinyl-[acceptor protein]-L-lysine.</text>
        <dbReference type="EC" id="2.3.2.27"/>
    </reaction>
</comment>
<dbReference type="InterPro" id="IPR044080">
    <property type="entry name" value="MDM2_mRING-HC-C2H2C4"/>
</dbReference>
<evidence type="ECO:0000256" key="7">
    <source>
        <dbReference type="ARBA" id="ARBA00022679"/>
    </source>
</evidence>
<dbReference type="SUPFAM" id="SSF57850">
    <property type="entry name" value="RING/U-box"/>
    <property type="match status" value="1"/>
</dbReference>
<dbReference type="PANTHER" id="PTHR46858">
    <property type="entry name" value="OS05G0521000 PROTEIN"/>
    <property type="match status" value="1"/>
</dbReference>
<accession>A0A9Q0XXL3</accession>
<dbReference type="CDD" id="cd16783">
    <property type="entry name" value="mRING-HC-C2H2C4_MDM2"/>
    <property type="match status" value="1"/>
</dbReference>
<dbReference type="Gene3D" id="2.30.30.380">
    <property type="entry name" value="Zn-finger domain of Sec23/24"/>
    <property type="match status" value="1"/>
</dbReference>
<evidence type="ECO:0000259" key="17">
    <source>
        <dbReference type="PROSITE" id="PS50199"/>
    </source>
</evidence>
<evidence type="ECO:0000256" key="13">
    <source>
        <dbReference type="PIRNR" id="PIRNR006748"/>
    </source>
</evidence>
<dbReference type="GO" id="GO:0005730">
    <property type="term" value="C:nucleolus"/>
    <property type="evidence" value="ECO:0007669"/>
    <property type="project" value="UniProtKB-SubCell"/>
</dbReference>
<keyword evidence="7 13" id="KW-0808">Transferase</keyword>
<keyword evidence="12 13" id="KW-0539">Nucleus</keyword>
<comment type="similarity">
    <text evidence="3 13">Belongs to the MDM2/MDM4 family.</text>
</comment>
<feature type="region of interest" description="Disordered" evidence="15">
    <location>
        <begin position="202"/>
        <end position="225"/>
    </location>
</feature>
<evidence type="ECO:0000256" key="2">
    <source>
        <dbReference type="ARBA" id="ARBA00004496"/>
    </source>
</evidence>
<evidence type="ECO:0000256" key="9">
    <source>
        <dbReference type="ARBA" id="ARBA00022771"/>
    </source>
</evidence>
<dbReference type="Pfam" id="PF00641">
    <property type="entry name" value="Zn_ribbon_RanBP"/>
    <property type="match status" value="1"/>
</dbReference>
<dbReference type="GO" id="GO:0008270">
    <property type="term" value="F:zinc ion binding"/>
    <property type="evidence" value="ECO:0007669"/>
    <property type="project" value="UniProtKB-KW"/>
</dbReference>
<evidence type="ECO:0000256" key="12">
    <source>
        <dbReference type="ARBA" id="ARBA00023242"/>
    </source>
</evidence>
<sequence>MGLGNEMASPEQQPAAPGTSGTSRPGQEALVKPKPLLLKLLKSAGAQKDTFTMKEILFYIGQYIMSKHLYDEKQQHIVHCANDILGDLFGVQSFSVKEHRQLYLMIYKNLITVGQQDSYNVNTSVNQSRCQLENGNTLKELVQESSDTPASRRRAHSETEETVSEGANDERQRKRHKSDSICLTLDDNLSWCVASDFYGNQSNSSSSTDSPSSPDQNGSLSDWLDDDSVSDQFSVEFEVASIHSDDYSPNEEGLELTDEDDEIYQVTIYQTEDSDVDSFDDDPEISLADYWKCSNCNEMNPPLPRHCPRCWALREDWLPDKTGKSKESQLENGTPLEPEKATPLDLEEGFDVPDCKKGKMDEEGKEAEHSSESQESEAYSQPSTSSSTLGSSQRESEKEDTEDKDRSPESSLPLSSIEPCVICQTRPKNGCIVHGRTGHLMSCFTCAKKLKKRNKPCPVCRQPIEMIVLTYFS</sequence>
<dbReference type="Gene3D" id="3.30.40.10">
    <property type="entry name" value="Zinc/RING finger domain, C3HC4 (zinc finger)"/>
    <property type="match status" value="1"/>
</dbReference>
<dbReference type="InterPro" id="IPR003121">
    <property type="entry name" value="SWIB_MDM2_domain"/>
</dbReference>
<gene>
    <name evidence="19" type="ORF">JRQ81_015976</name>
</gene>
<evidence type="ECO:0000256" key="6">
    <source>
        <dbReference type="ARBA" id="ARBA00022490"/>
    </source>
</evidence>
<reference evidence="19" key="1">
    <citation type="journal article" date="2023" name="DNA Res.">
        <title>Chromosome-level genome assembly of Phrynocephalus forsythii using third-generation DNA sequencing and Hi-C analysis.</title>
        <authorList>
            <person name="Qi Y."/>
            <person name="Zhao W."/>
            <person name="Zhao Y."/>
            <person name="Niu C."/>
            <person name="Cao S."/>
            <person name="Zhang Y."/>
        </authorList>
    </citation>
    <scope>NUCLEOTIDE SEQUENCE</scope>
    <source>
        <tissue evidence="19">Muscle</tissue>
    </source>
</reference>
<feature type="domain" description="RanBP2-type" evidence="17">
    <location>
        <begin position="287"/>
        <end position="316"/>
    </location>
</feature>
<dbReference type="GO" id="GO:0042802">
    <property type="term" value="F:identical protein binding"/>
    <property type="evidence" value="ECO:0007669"/>
    <property type="project" value="InterPro"/>
</dbReference>
<dbReference type="Proteomes" id="UP001142489">
    <property type="component" value="Unassembled WGS sequence"/>
</dbReference>
<dbReference type="InterPro" id="IPR001876">
    <property type="entry name" value="Znf_RanBP2"/>
</dbReference>
<evidence type="ECO:0000256" key="11">
    <source>
        <dbReference type="ARBA" id="ARBA00022833"/>
    </source>
</evidence>
<dbReference type="FunFam" id="3.30.40.10:FF:000076">
    <property type="entry name" value="E3 ubiquitin-protein ligase Mdm2"/>
    <property type="match status" value="1"/>
</dbReference>
<evidence type="ECO:0000256" key="5">
    <source>
        <dbReference type="ARBA" id="ARBA00018786"/>
    </source>
</evidence>
<keyword evidence="20" id="KW-1185">Reference proteome</keyword>
<dbReference type="InterPro" id="IPR028340">
    <property type="entry name" value="Mdm2"/>
</dbReference>
<keyword evidence="11 13" id="KW-0862">Zinc</keyword>
<feature type="compositionally biased region" description="Basic and acidic residues" evidence="15">
    <location>
        <begin position="353"/>
        <end position="372"/>
    </location>
</feature>
<evidence type="ECO:0000259" key="18">
    <source>
        <dbReference type="PROSITE" id="PS51925"/>
    </source>
</evidence>
<proteinExistence type="inferred from homology"/>